<name>A0A3R9QLU1_9BACI</name>
<dbReference type="OrthoDB" id="2972248at2"/>
<evidence type="ECO:0000313" key="2">
    <source>
        <dbReference type="Proteomes" id="UP000275076"/>
    </source>
</evidence>
<sequence length="56" mass="6421">GVKRVSQYLRSINCPMSESTIHRCMREGAIPFKKPTPRIVLFDLDEIDKWIDEGGS</sequence>
<organism evidence="1 2">
    <name type="scientific">Salibacterium salarium</name>
    <dbReference type="NCBI Taxonomy" id="284579"/>
    <lineage>
        <taxon>Bacteria</taxon>
        <taxon>Bacillati</taxon>
        <taxon>Bacillota</taxon>
        <taxon>Bacilli</taxon>
        <taxon>Bacillales</taxon>
        <taxon>Bacillaceae</taxon>
    </lineage>
</organism>
<proteinExistence type="predicted"/>
<gene>
    <name evidence="1" type="ORF">D7Z54_35240</name>
</gene>
<comment type="caution">
    <text evidence="1">The sequence shown here is derived from an EMBL/GenBank/DDBJ whole genome shotgun (WGS) entry which is preliminary data.</text>
</comment>
<dbReference type="EMBL" id="RBVX01000233">
    <property type="protein sequence ID" value="RSL28699.1"/>
    <property type="molecule type" value="Genomic_DNA"/>
</dbReference>
<keyword evidence="2" id="KW-1185">Reference proteome</keyword>
<reference evidence="1 2" key="1">
    <citation type="submission" date="2018-10" db="EMBL/GenBank/DDBJ databases">
        <title>Draft genome sequence of Bacillus salarius IM0101, isolated from a hypersaline soil in Inner Mongolia, China.</title>
        <authorList>
            <person name="Yamprayoonswat W."/>
            <person name="Boonvisut S."/>
            <person name="Jumpathong W."/>
            <person name="Sittihan S."/>
            <person name="Ruangsuj P."/>
            <person name="Wanthongcharoen S."/>
            <person name="Thongpramul N."/>
            <person name="Pimmason S."/>
            <person name="Yu B."/>
            <person name="Yasawong M."/>
        </authorList>
    </citation>
    <scope>NUCLEOTIDE SEQUENCE [LARGE SCALE GENOMIC DNA]</scope>
    <source>
        <strain evidence="1 2">IM0101</strain>
    </source>
</reference>
<feature type="non-terminal residue" evidence="1">
    <location>
        <position position="1"/>
    </location>
</feature>
<evidence type="ECO:0000313" key="1">
    <source>
        <dbReference type="EMBL" id="RSL28699.1"/>
    </source>
</evidence>
<protein>
    <submittedName>
        <fullName evidence="1">AlpA family phage regulatory protein</fullName>
    </submittedName>
</protein>
<dbReference type="Proteomes" id="UP000275076">
    <property type="component" value="Unassembled WGS sequence"/>
</dbReference>
<dbReference type="AlphaFoldDB" id="A0A3R9QLU1"/>
<accession>A0A3R9QLU1</accession>